<name>A0A543PE26_9ACTN</name>
<gene>
    <name evidence="1" type="ORF">FHU33_1735</name>
</gene>
<proteinExistence type="predicted"/>
<dbReference type="AlphaFoldDB" id="A0A543PE26"/>
<keyword evidence="2" id="KW-1185">Reference proteome</keyword>
<dbReference type="OrthoDB" id="4569917at2"/>
<accession>A0A543PE26</accession>
<dbReference type="Proteomes" id="UP000319865">
    <property type="component" value="Unassembled WGS sequence"/>
</dbReference>
<evidence type="ECO:0000313" key="2">
    <source>
        <dbReference type="Proteomes" id="UP000319865"/>
    </source>
</evidence>
<reference evidence="1 2" key="1">
    <citation type="submission" date="2019-06" db="EMBL/GenBank/DDBJ databases">
        <title>Sequencing the genomes of 1000 actinobacteria strains.</title>
        <authorList>
            <person name="Klenk H.-P."/>
        </authorList>
    </citation>
    <scope>NUCLEOTIDE SEQUENCE [LARGE SCALE GENOMIC DNA]</scope>
    <source>
        <strain evidence="1 2">DSM 46837</strain>
    </source>
</reference>
<evidence type="ECO:0000313" key="1">
    <source>
        <dbReference type="EMBL" id="TQN42338.1"/>
    </source>
</evidence>
<protein>
    <submittedName>
        <fullName evidence="1">Uncharacterized protein</fullName>
    </submittedName>
</protein>
<dbReference type="EMBL" id="VFQE01000001">
    <property type="protein sequence ID" value="TQN42338.1"/>
    <property type="molecule type" value="Genomic_DNA"/>
</dbReference>
<organism evidence="1 2">
    <name type="scientific">Blastococcus colisei</name>
    <dbReference type="NCBI Taxonomy" id="1564162"/>
    <lineage>
        <taxon>Bacteria</taxon>
        <taxon>Bacillati</taxon>
        <taxon>Actinomycetota</taxon>
        <taxon>Actinomycetes</taxon>
        <taxon>Geodermatophilales</taxon>
        <taxon>Geodermatophilaceae</taxon>
        <taxon>Blastococcus</taxon>
    </lineage>
</organism>
<sequence length="325" mass="32139">MTGFFVRGLAAGAAGTTALDVVNHLDMAVRGRPASTVPERVVDAFARETGRRVPGSGAARDARRTALGALAGIANGLGVGVLASAVRSYGVRFPAPVGAVLAGAASTAATDVMVAQLGVSDPRTWSAADWAADAAPHLAYGAAVQAVLEAVPTPRERATPRGPARAGLVLRSALLGVAAGSRSSLGFVAPVLTAPTGRGRPGGKSLPVKTLAAVAVVGELVADKQPTTPPRTSAGGLTPRVFGGAEGGARLAAREQVNGALPATAGAAGALAGAWAGLGWRRWSAGRMPALQAALIEDGVALGLAGLACLPGRGRPHLVAVPRTS</sequence>
<dbReference type="RefSeq" id="WP_142024970.1">
    <property type="nucleotide sequence ID" value="NZ_VFQE01000001.1"/>
</dbReference>
<comment type="caution">
    <text evidence="1">The sequence shown here is derived from an EMBL/GenBank/DDBJ whole genome shotgun (WGS) entry which is preliminary data.</text>
</comment>